<evidence type="ECO:0000313" key="1">
    <source>
        <dbReference type="EMBL" id="KAK7998738.1"/>
    </source>
</evidence>
<gene>
    <name evidence="1" type="ORF">PG991_014933</name>
</gene>
<organism evidence="1 2">
    <name type="scientific">Apiospora marii</name>
    <dbReference type="NCBI Taxonomy" id="335849"/>
    <lineage>
        <taxon>Eukaryota</taxon>
        <taxon>Fungi</taxon>
        <taxon>Dikarya</taxon>
        <taxon>Ascomycota</taxon>
        <taxon>Pezizomycotina</taxon>
        <taxon>Sordariomycetes</taxon>
        <taxon>Xylariomycetidae</taxon>
        <taxon>Amphisphaeriales</taxon>
        <taxon>Apiosporaceae</taxon>
        <taxon>Apiospora</taxon>
    </lineage>
</organism>
<proteinExistence type="predicted"/>
<reference evidence="1 2" key="1">
    <citation type="submission" date="2023-01" db="EMBL/GenBank/DDBJ databases">
        <title>Analysis of 21 Apiospora genomes using comparative genomics revels a genus with tremendous synthesis potential of carbohydrate active enzymes and secondary metabolites.</title>
        <authorList>
            <person name="Sorensen T."/>
        </authorList>
    </citation>
    <scope>NUCLEOTIDE SEQUENCE [LARGE SCALE GENOMIC DNA]</scope>
    <source>
        <strain evidence="1 2">CBS 20057</strain>
    </source>
</reference>
<protein>
    <submittedName>
        <fullName evidence="1">Uncharacterized protein</fullName>
    </submittedName>
</protein>
<accession>A0ABR1R3R9</accession>
<dbReference type="Proteomes" id="UP001396898">
    <property type="component" value="Unassembled WGS sequence"/>
</dbReference>
<keyword evidence="2" id="KW-1185">Reference proteome</keyword>
<sequence>MEDGFYDLQDSVAGERLEDMNNRGRRFVTPYGLDFLKFIVLNPRIRRIWKEFYERVTLGHSLIYNEKPDRIYSFSRGGPGTFFTPAVHIWSKGSVVEYWMGSQHHQLPILDDPKDNQPREPMFEYAQSSLMEANCQRKRFELTNGALIVVDARIAFTRSKNDMLLNVFFPNELIRPPLMILRKWSQELANKVQDLQSDEVGANFQFEIGTMDE</sequence>
<comment type="caution">
    <text evidence="1">The sequence shown here is derived from an EMBL/GenBank/DDBJ whole genome shotgun (WGS) entry which is preliminary data.</text>
</comment>
<dbReference type="EMBL" id="JAQQWI010000020">
    <property type="protein sequence ID" value="KAK7998738.1"/>
    <property type="molecule type" value="Genomic_DNA"/>
</dbReference>
<name>A0ABR1R3R9_9PEZI</name>
<evidence type="ECO:0000313" key="2">
    <source>
        <dbReference type="Proteomes" id="UP001396898"/>
    </source>
</evidence>